<name>A0A2W2DT57_9ACTN</name>
<dbReference type="RefSeq" id="WP_111184052.1">
    <property type="nucleotide sequence ID" value="NZ_POUD01000270.1"/>
</dbReference>
<evidence type="ECO:0000256" key="1">
    <source>
        <dbReference type="SAM" id="SignalP"/>
    </source>
</evidence>
<protein>
    <recommendedName>
        <fullName evidence="4">LppX_LprAFG lipoprotein</fullName>
    </recommendedName>
</protein>
<dbReference type="Proteomes" id="UP000249304">
    <property type="component" value="Unassembled WGS sequence"/>
</dbReference>
<dbReference type="OrthoDB" id="3512790at2"/>
<comment type="caution">
    <text evidence="2">The sequence shown here is derived from an EMBL/GenBank/DDBJ whole genome shotgun (WGS) entry which is preliminary data.</text>
</comment>
<feature type="chain" id="PRO_5016105707" description="LppX_LprAFG lipoprotein" evidence="1">
    <location>
        <begin position="25"/>
        <end position="275"/>
    </location>
</feature>
<gene>
    <name evidence="2" type="ORF">C1J01_39230</name>
</gene>
<keyword evidence="3" id="KW-1185">Reference proteome</keyword>
<dbReference type="AlphaFoldDB" id="A0A2W2DT57"/>
<evidence type="ECO:0000313" key="2">
    <source>
        <dbReference type="EMBL" id="PZG08325.1"/>
    </source>
</evidence>
<proteinExistence type="predicted"/>
<dbReference type="EMBL" id="POUD01000270">
    <property type="protein sequence ID" value="PZG08325.1"/>
    <property type="molecule type" value="Genomic_DNA"/>
</dbReference>
<keyword evidence="1" id="KW-0732">Signal</keyword>
<evidence type="ECO:0008006" key="4">
    <source>
        <dbReference type="Google" id="ProtNLM"/>
    </source>
</evidence>
<accession>A0A2W2DT57</accession>
<evidence type="ECO:0000313" key="3">
    <source>
        <dbReference type="Proteomes" id="UP000249304"/>
    </source>
</evidence>
<sequence length="275" mass="29267">MKRTIVGAAVVAGLVQLNATPAQAAPKIDPVKALKAELVRGQAVNIVATVKADYGRGVSLTSGMDGTIGFGPRGEIASDLSQTLSYSKEAVRSAKKLGLGDDVELQQTPVRTISSAGDDYVSGPVVDEALPQGTSWVRYRGTDLPTSNMLLEVLEPATLKTLLTSRTSYRDGILKGTVKTDKLAKVSRSFASRFGNLPKAAKVSYTLWLNGDGLVQRVAAKAVLPTGDGSLRVESDTRYSDWGREATILLPLEGDVIDRSRLDDKAPRLTPGVWS</sequence>
<reference evidence="2 3" key="1">
    <citation type="submission" date="2018-01" db="EMBL/GenBank/DDBJ databases">
        <title>Draft genome sequence of Nonomuraea sp. KC333.</title>
        <authorList>
            <person name="Sahin N."/>
            <person name="Saygin H."/>
            <person name="Ay H."/>
        </authorList>
    </citation>
    <scope>NUCLEOTIDE SEQUENCE [LARGE SCALE GENOMIC DNA]</scope>
    <source>
        <strain evidence="2 3">KC333</strain>
    </source>
</reference>
<organism evidence="2 3">
    <name type="scientific">Nonomuraea aridisoli</name>
    <dbReference type="NCBI Taxonomy" id="2070368"/>
    <lineage>
        <taxon>Bacteria</taxon>
        <taxon>Bacillati</taxon>
        <taxon>Actinomycetota</taxon>
        <taxon>Actinomycetes</taxon>
        <taxon>Streptosporangiales</taxon>
        <taxon>Streptosporangiaceae</taxon>
        <taxon>Nonomuraea</taxon>
    </lineage>
</organism>
<feature type="signal peptide" evidence="1">
    <location>
        <begin position="1"/>
        <end position="24"/>
    </location>
</feature>